<evidence type="ECO:0000256" key="4">
    <source>
        <dbReference type="ARBA" id="ARBA00022801"/>
    </source>
</evidence>
<evidence type="ECO:0000313" key="8">
    <source>
        <dbReference type="EMBL" id="TMI80123.1"/>
    </source>
</evidence>
<evidence type="ECO:0000256" key="1">
    <source>
        <dbReference type="ARBA" id="ARBA00022649"/>
    </source>
</evidence>
<keyword evidence="2 5" id="KW-0540">Nuclease</keyword>
<dbReference type="InterPro" id="IPR029060">
    <property type="entry name" value="PIN-like_dom_sf"/>
</dbReference>
<dbReference type="HAMAP" id="MF_00265">
    <property type="entry name" value="VapC_Nob1"/>
    <property type="match status" value="1"/>
</dbReference>
<dbReference type="GO" id="GO:0016787">
    <property type="term" value="F:hydrolase activity"/>
    <property type="evidence" value="ECO:0007669"/>
    <property type="project" value="UniProtKB-KW"/>
</dbReference>
<gene>
    <name evidence="5" type="primary">vapC</name>
    <name evidence="8" type="ORF">E6H03_08985</name>
</gene>
<keyword evidence="4 5" id="KW-0378">Hydrolase</keyword>
<evidence type="ECO:0000256" key="5">
    <source>
        <dbReference type="HAMAP-Rule" id="MF_00265"/>
    </source>
</evidence>
<comment type="similarity">
    <text evidence="5">Belongs to the PINc/VapC protein family.</text>
</comment>
<proteinExistence type="inferred from homology"/>
<comment type="cofactor">
    <cofactor evidence="5">
        <name>Mg(2+)</name>
        <dbReference type="ChEBI" id="CHEBI:18420"/>
    </cofactor>
</comment>
<evidence type="ECO:0000256" key="2">
    <source>
        <dbReference type="ARBA" id="ARBA00022722"/>
    </source>
</evidence>
<dbReference type="GO" id="GO:0004540">
    <property type="term" value="F:RNA nuclease activity"/>
    <property type="evidence" value="ECO:0007669"/>
    <property type="project" value="InterPro"/>
</dbReference>
<dbReference type="GO" id="GO:0090729">
    <property type="term" value="F:toxin activity"/>
    <property type="evidence" value="ECO:0007669"/>
    <property type="project" value="UniProtKB-KW"/>
</dbReference>
<sequence>MGWREAARALPPGPPCPRPDDCLDHREGPPVILYVDTSALVKLYVDEAGALLVRQGVQGAEVVATSEIAYVELRAAVARRRREGALTAGDYKRLLRRLHTDWPEFLLIAVGSSLIRDAGAIAEQYRLRAYDAVHLAAGLVVQRQTEEPVTFACWDRALAAAAAKAGMRSLTTRSFAGAP</sequence>
<dbReference type="SUPFAM" id="SSF88723">
    <property type="entry name" value="PIN domain-like"/>
    <property type="match status" value="1"/>
</dbReference>
<feature type="domain" description="PIN" evidence="7">
    <location>
        <begin position="34"/>
        <end position="137"/>
    </location>
</feature>
<accession>A0A537J9F3</accession>
<keyword evidence="5" id="KW-0460">Magnesium</keyword>
<comment type="function">
    <text evidence="5">Toxic component of a toxin-antitoxin (TA) system. An RNase.</text>
</comment>
<organism evidence="8 9">
    <name type="scientific">Candidatus Segetimicrobium genomatis</name>
    <dbReference type="NCBI Taxonomy" id="2569760"/>
    <lineage>
        <taxon>Bacteria</taxon>
        <taxon>Bacillati</taxon>
        <taxon>Candidatus Sysuimicrobiota</taxon>
        <taxon>Candidatus Sysuimicrobiia</taxon>
        <taxon>Candidatus Sysuimicrobiales</taxon>
        <taxon>Candidatus Segetimicrobiaceae</taxon>
        <taxon>Candidatus Segetimicrobium</taxon>
    </lineage>
</organism>
<evidence type="ECO:0000256" key="3">
    <source>
        <dbReference type="ARBA" id="ARBA00022723"/>
    </source>
</evidence>
<dbReference type="Proteomes" id="UP000318093">
    <property type="component" value="Unassembled WGS sequence"/>
</dbReference>
<feature type="binding site" evidence="5">
    <location>
        <position position="131"/>
    </location>
    <ligand>
        <name>Mg(2+)</name>
        <dbReference type="ChEBI" id="CHEBI:18420"/>
    </ligand>
</feature>
<dbReference type="EMBL" id="VBAN01000279">
    <property type="protein sequence ID" value="TMI80123.1"/>
    <property type="molecule type" value="Genomic_DNA"/>
</dbReference>
<dbReference type="CDD" id="cd09874">
    <property type="entry name" value="PIN_MT3492-like"/>
    <property type="match status" value="1"/>
</dbReference>
<dbReference type="AlphaFoldDB" id="A0A537J9F3"/>
<evidence type="ECO:0000256" key="6">
    <source>
        <dbReference type="SAM" id="MobiDB-lite"/>
    </source>
</evidence>
<dbReference type="GO" id="GO:0000287">
    <property type="term" value="F:magnesium ion binding"/>
    <property type="evidence" value="ECO:0007669"/>
    <property type="project" value="UniProtKB-UniRule"/>
</dbReference>
<comment type="caution">
    <text evidence="8">The sequence shown here is derived from an EMBL/GenBank/DDBJ whole genome shotgun (WGS) entry which is preliminary data.</text>
</comment>
<dbReference type="EC" id="3.1.-.-" evidence="5"/>
<reference evidence="8 9" key="1">
    <citation type="journal article" date="2019" name="Nat. Microbiol.">
        <title>Mediterranean grassland soil C-N compound turnover is dependent on rainfall and depth, and is mediated by genomically divergent microorganisms.</title>
        <authorList>
            <person name="Diamond S."/>
            <person name="Andeer P.F."/>
            <person name="Li Z."/>
            <person name="Crits-Christoph A."/>
            <person name="Burstein D."/>
            <person name="Anantharaman K."/>
            <person name="Lane K.R."/>
            <person name="Thomas B.C."/>
            <person name="Pan C."/>
            <person name="Northen T.R."/>
            <person name="Banfield J.F."/>
        </authorList>
    </citation>
    <scope>NUCLEOTIDE SEQUENCE [LARGE SCALE GENOMIC DNA]</scope>
    <source>
        <strain evidence="8">NP_6</strain>
    </source>
</reference>
<evidence type="ECO:0000259" key="7">
    <source>
        <dbReference type="Pfam" id="PF01850"/>
    </source>
</evidence>
<dbReference type="Pfam" id="PF01850">
    <property type="entry name" value="PIN"/>
    <property type="match status" value="1"/>
</dbReference>
<name>A0A537J9F3_9BACT</name>
<protein>
    <recommendedName>
        <fullName evidence="5">Ribonuclease VapC</fullName>
        <shortName evidence="5">RNase VapC</shortName>
        <ecNumber evidence="5">3.1.-.-</ecNumber>
    </recommendedName>
    <alternativeName>
        <fullName evidence="5">Toxin VapC</fullName>
    </alternativeName>
</protein>
<feature type="binding site" evidence="5">
    <location>
        <position position="36"/>
    </location>
    <ligand>
        <name>Mg(2+)</name>
        <dbReference type="ChEBI" id="CHEBI:18420"/>
    </ligand>
</feature>
<dbReference type="InterPro" id="IPR022907">
    <property type="entry name" value="VapC_family"/>
</dbReference>
<dbReference type="Gene3D" id="3.40.50.1010">
    <property type="entry name" value="5'-nuclease"/>
    <property type="match status" value="1"/>
</dbReference>
<feature type="region of interest" description="Disordered" evidence="6">
    <location>
        <begin position="1"/>
        <end position="22"/>
    </location>
</feature>
<evidence type="ECO:0000313" key="9">
    <source>
        <dbReference type="Proteomes" id="UP000318093"/>
    </source>
</evidence>
<keyword evidence="3 5" id="KW-0479">Metal-binding</keyword>
<dbReference type="InterPro" id="IPR002716">
    <property type="entry name" value="PIN_dom"/>
</dbReference>
<keyword evidence="1 5" id="KW-1277">Toxin-antitoxin system</keyword>
<keyword evidence="5" id="KW-0800">Toxin</keyword>